<dbReference type="Proteomes" id="UP000185124">
    <property type="component" value="Unassembled WGS sequence"/>
</dbReference>
<dbReference type="InterPro" id="IPR011990">
    <property type="entry name" value="TPR-like_helical_dom_sf"/>
</dbReference>
<name>A0A1N5WEP6_9ACTN</name>
<dbReference type="STRING" id="709881.SAMN04489832_2391"/>
<dbReference type="GO" id="GO:0043531">
    <property type="term" value="F:ADP binding"/>
    <property type="evidence" value="ECO:0007669"/>
    <property type="project" value="InterPro"/>
</dbReference>
<dbReference type="PANTHER" id="PTHR47691:SF3">
    <property type="entry name" value="HTH-TYPE TRANSCRIPTIONAL REGULATOR RV0890C-RELATED"/>
    <property type="match status" value="1"/>
</dbReference>
<gene>
    <name evidence="1" type="ORF">SAMN04489832_2391</name>
</gene>
<dbReference type="RefSeq" id="WP_074311309.1">
    <property type="nucleotide sequence ID" value="NZ_FSQT01000001.1"/>
</dbReference>
<dbReference type="Pfam" id="PF13424">
    <property type="entry name" value="TPR_12"/>
    <property type="match status" value="1"/>
</dbReference>
<reference evidence="2" key="1">
    <citation type="submission" date="2016-12" db="EMBL/GenBank/DDBJ databases">
        <authorList>
            <person name="Varghese N."/>
            <person name="Submissions S."/>
        </authorList>
    </citation>
    <scope>NUCLEOTIDE SEQUENCE [LARGE SCALE GENOMIC DNA]</scope>
    <source>
        <strain evidence="2">DSM 45599</strain>
    </source>
</reference>
<protein>
    <submittedName>
        <fullName evidence="1">Predicted ATPase</fullName>
    </submittedName>
</protein>
<accession>A0A1N5WEP6</accession>
<keyword evidence="2" id="KW-1185">Reference proteome</keyword>
<dbReference type="InterPro" id="IPR019734">
    <property type="entry name" value="TPR_rpt"/>
</dbReference>
<dbReference type="SUPFAM" id="SSF52540">
    <property type="entry name" value="P-loop containing nucleoside triphosphate hydrolases"/>
    <property type="match status" value="1"/>
</dbReference>
<proteinExistence type="predicted"/>
<dbReference type="Gene3D" id="3.40.50.300">
    <property type="entry name" value="P-loop containing nucleotide triphosphate hydrolases"/>
    <property type="match status" value="1"/>
</dbReference>
<dbReference type="AlphaFoldDB" id="A0A1N5WEP6"/>
<dbReference type="SMART" id="SM00028">
    <property type="entry name" value="TPR"/>
    <property type="match status" value="5"/>
</dbReference>
<sequence length="799" mass="86775">MEGAGSDGAGQRPAQVNRSALSGPAELVQARDVYGGVHFHGEAASPKRPQQLPGDVRSFVNRVEELQTLNRLLADGDRSVDVSLSVITGTAGVGKTSVALRWAHSVRSRFPDGQLYANPRGYDPGEPAQPDQILDRFLRALGVPSSAVPADLDERAALYRSRLAGRRVLVVLDNAATARQVRPLLPGTDHCLVVVTSRNMLSGLATRDGGRRLTLRMLTEDDAVTLLRGITSPYRSGDDPAELGELARLCARLPLALRIAAERATSRPFMPLGELIEDLRDESALWDALTAEEDEESDAVRAVFAWSYRALNPTAARLFRLLGLHPGPDLSAPAAAALTGMAVSRVRQPLDALVSAHLLEQSAPGRYQLHDLLRAYAVDQVRHLESAEDRQAALRRGLDWYLHTADAALARTLPFYRTVALDPPTDVTPLAFASSTEADAWFDAERDNLVAATRVAADAGLPRTAWQLAVLLRSVFMHQNVFEGWFATARIGVAAARTLGDRRGEAEALESRGKAHFQARQLTEAAEHHRAALVIRREIGDEYGTAVSINALGLLGLRSRRLTDSLTHFGESLAIFERLGNRRWQALLLSNLAETRYELGELTDAAELLDRALVVQREIDDRGQEGNSLFFLSMTLRELGRTDEALAAIESAIAIAESASQLWLGHWLVEYARVLRAFGRQAEALEAVHRAATIQRQLGDRSREAVAVDGAGEAYRGLGQADEAIAFHLRAAAVHRQLGDNWQLALTLDHLAAALTAAGRSEEAGQHWREAHSLLAGFDDVRAAALCEDIAASISGNTG</sequence>
<organism evidence="1 2">
    <name type="scientific">Micromonospora cremea</name>
    <dbReference type="NCBI Taxonomy" id="709881"/>
    <lineage>
        <taxon>Bacteria</taxon>
        <taxon>Bacillati</taxon>
        <taxon>Actinomycetota</taxon>
        <taxon>Actinomycetes</taxon>
        <taxon>Micromonosporales</taxon>
        <taxon>Micromonosporaceae</taxon>
        <taxon>Micromonospora</taxon>
    </lineage>
</organism>
<dbReference type="PRINTS" id="PR00364">
    <property type="entry name" value="DISEASERSIST"/>
</dbReference>
<evidence type="ECO:0000313" key="2">
    <source>
        <dbReference type="Proteomes" id="UP000185124"/>
    </source>
</evidence>
<dbReference type="Gene3D" id="1.25.40.10">
    <property type="entry name" value="Tetratricopeptide repeat domain"/>
    <property type="match status" value="2"/>
</dbReference>
<dbReference type="OrthoDB" id="7628974at2"/>
<dbReference type="PANTHER" id="PTHR47691">
    <property type="entry name" value="REGULATOR-RELATED"/>
    <property type="match status" value="1"/>
</dbReference>
<dbReference type="SUPFAM" id="SSF48452">
    <property type="entry name" value="TPR-like"/>
    <property type="match status" value="2"/>
</dbReference>
<dbReference type="EMBL" id="FSQT01000001">
    <property type="protein sequence ID" value="SIM83596.1"/>
    <property type="molecule type" value="Genomic_DNA"/>
</dbReference>
<evidence type="ECO:0000313" key="1">
    <source>
        <dbReference type="EMBL" id="SIM83596.1"/>
    </source>
</evidence>
<dbReference type="InterPro" id="IPR027417">
    <property type="entry name" value="P-loop_NTPase"/>
</dbReference>